<evidence type="ECO:0000313" key="5">
    <source>
        <dbReference type="Proteomes" id="UP000673691"/>
    </source>
</evidence>
<dbReference type="InterPro" id="IPR002685">
    <property type="entry name" value="Glyco_trans_15"/>
</dbReference>
<comment type="similarity">
    <text evidence="1">Belongs to the glycosyltransferase 15 family.</text>
</comment>
<dbReference type="SUPFAM" id="SSF53448">
    <property type="entry name" value="Nucleotide-diphospho-sugar transferases"/>
    <property type="match status" value="1"/>
</dbReference>
<protein>
    <submittedName>
        <fullName evidence="4">Glycosyltransferase family 15 protein</fullName>
    </submittedName>
</protein>
<keyword evidence="2" id="KW-0808">Transferase</keyword>
<dbReference type="AlphaFoldDB" id="A0A8H7ZN44"/>
<dbReference type="PANTHER" id="PTHR31121">
    <property type="entry name" value="ALPHA-1,2 MANNOSYLTRANSFERASE KTR1"/>
    <property type="match status" value="1"/>
</dbReference>
<dbReference type="GO" id="GO:0006487">
    <property type="term" value="P:protein N-linked glycosylation"/>
    <property type="evidence" value="ECO:0007669"/>
    <property type="project" value="TreeGrafter"/>
</dbReference>
<dbReference type="GO" id="GO:0016020">
    <property type="term" value="C:membrane"/>
    <property type="evidence" value="ECO:0007669"/>
    <property type="project" value="InterPro"/>
</dbReference>
<evidence type="ECO:0000256" key="2">
    <source>
        <dbReference type="ARBA" id="ARBA00022679"/>
    </source>
</evidence>
<dbReference type="InterPro" id="IPR029044">
    <property type="entry name" value="Nucleotide-diphossugar_trans"/>
</dbReference>
<sequence>MRFCECRFNSHSCPDLFVPIPAQFNRRFRYDWVFLNDEPFTVTDAFPISIPVYTSSLTKAKTKYGLIPREHWSYPSWIDQEKATAERARMQEAKVIYGGSLPYRHMCRFNSGFFFRHELLAEYEYYWRVEPGVKARSEEVLRVIRVFYCDVLEDPFVTLKKSGKMYGFTIALYEYANTIPTLWEATKEFMRNHPEHIVEGNSLDFISHDRGNTYNLCHFWSNFEIASLDFWRSKAYMDYFGRSEPAPPFCTAAFNTPLSRGDYLDQKGGFFYERWGDAPVHSIAAALLLKKDQIHFAMANTSQRCIQAGCFCGYVDAGFKGKFR</sequence>
<feature type="active site" description="Nucleophile" evidence="3">
    <location>
        <position position="224"/>
    </location>
</feature>
<keyword evidence="5" id="KW-1185">Reference proteome</keyword>
<dbReference type="Pfam" id="PF01793">
    <property type="entry name" value="Glyco_transf_15"/>
    <property type="match status" value="2"/>
</dbReference>
<reference evidence="4 5" key="1">
    <citation type="journal article" name="Sci. Rep.">
        <title>Genome-scale phylogenetic analyses confirm Olpidium as the closest living zoosporic fungus to the non-flagellated, terrestrial fungi.</title>
        <authorList>
            <person name="Chang Y."/>
            <person name="Rochon D."/>
            <person name="Sekimoto S."/>
            <person name="Wang Y."/>
            <person name="Chovatia M."/>
            <person name="Sandor L."/>
            <person name="Salamov A."/>
            <person name="Grigoriev I.V."/>
            <person name="Stajich J.E."/>
            <person name="Spatafora J.W."/>
        </authorList>
    </citation>
    <scope>NUCLEOTIDE SEQUENCE [LARGE SCALE GENOMIC DNA]</scope>
    <source>
        <strain evidence="4">S191</strain>
    </source>
</reference>
<dbReference type="GO" id="GO:0000026">
    <property type="term" value="F:alpha-1,2-mannosyltransferase activity"/>
    <property type="evidence" value="ECO:0007669"/>
    <property type="project" value="TreeGrafter"/>
</dbReference>
<accession>A0A8H7ZN44</accession>
<dbReference type="PANTHER" id="PTHR31121:SF6">
    <property type="entry name" value="ALPHA-1,2 MANNOSYLTRANSFERASE KTR1"/>
    <property type="match status" value="1"/>
</dbReference>
<dbReference type="GO" id="GO:0000032">
    <property type="term" value="P:cell wall mannoprotein biosynthetic process"/>
    <property type="evidence" value="ECO:0007669"/>
    <property type="project" value="TreeGrafter"/>
</dbReference>
<gene>
    <name evidence="4" type="ORF">BJ554DRAFT_3903</name>
</gene>
<proteinExistence type="inferred from homology"/>
<dbReference type="EMBL" id="JAEFCI010011848">
    <property type="protein sequence ID" value="KAG5456374.1"/>
    <property type="molecule type" value="Genomic_DNA"/>
</dbReference>
<evidence type="ECO:0000256" key="1">
    <source>
        <dbReference type="ARBA" id="ARBA00007677"/>
    </source>
</evidence>
<dbReference type="GO" id="GO:0005794">
    <property type="term" value="C:Golgi apparatus"/>
    <property type="evidence" value="ECO:0007669"/>
    <property type="project" value="TreeGrafter"/>
</dbReference>
<name>A0A8H7ZN44_9FUNG</name>
<dbReference type="OrthoDB" id="439943at2759"/>
<evidence type="ECO:0000313" key="4">
    <source>
        <dbReference type="EMBL" id="KAG5456374.1"/>
    </source>
</evidence>
<dbReference type="Proteomes" id="UP000673691">
    <property type="component" value="Unassembled WGS sequence"/>
</dbReference>
<dbReference type="Gene3D" id="3.90.550.10">
    <property type="entry name" value="Spore Coat Polysaccharide Biosynthesis Protein SpsA, Chain A"/>
    <property type="match status" value="2"/>
</dbReference>
<organism evidence="4 5">
    <name type="scientific">Olpidium bornovanus</name>
    <dbReference type="NCBI Taxonomy" id="278681"/>
    <lineage>
        <taxon>Eukaryota</taxon>
        <taxon>Fungi</taxon>
        <taxon>Fungi incertae sedis</taxon>
        <taxon>Olpidiomycota</taxon>
        <taxon>Olpidiomycotina</taxon>
        <taxon>Olpidiomycetes</taxon>
        <taxon>Olpidiales</taxon>
        <taxon>Olpidiaceae</taxon>
        <taxon>Olpidium</taxon>
    </lineage>
</organism>
<evidence type="ECO:0000256" key="3">
    <source>
        <dbReference type="PIRSR" id="PIRSR018153-1"/>
    </source>
</evidence>
<dbReference type="PIRSF" id="PIRSF018153">
    <property type="entry name" value="Glyco_trans_15"/>
    <property type="match status" value="1"/>
</dbReference>
<comment type="caution">
    <text evidence="4">The sequence shown here is derived from an EMBL/GenBank/DDBJ whole genome shotgun (WGS) entry which is preliminary data.</text>
</comment>